<gene>
    <name evidence="2" type="ORF">J7S33_19205</name>
</gene>
<sequence>MDGEDGGALSTVPSPAFGEGASKTPLPGPAANLLDRSEPPGAGAVGAPTGGATGGTAAGGTPPGGAAAGVGVLPAGEVLACCAGGVSTFAAGVSTFAG</sequence>
<feature type="non-terminal residue" evidence="2">
    <location>
        <position position="98"/>
    </location>
</feature>
<evidence type="ECO:0000256" key="1">
    <source>
        <dbReference type="SAM" id="MobiDB-lite"/>
    </source>
</evidence>
<dbReference type="EMBL" id="CP072788">
    <property type="protein sequence ID" value="QTR01511.1"/>
    <property type="molecule type" value="Genomic_DNA"/>
</dbReference>
<dbReference type="AlphaFoldDB" id="A0A8T8HT30"/>
<feature type="region of interest" description="Disordered" evidence="1">
    <location>
        <begin position="1"/>
        <end position="69"/>
    </location>
</feature>
<name>A0A8T8HT30_9PSEU</name>
<organism evidence="2 3">
    <name type="scientific">Saccharothrix algeriensis</name>
    <dbReference type="NCBI Taxonomy" id="173560"/>
    <lineage>
        <taxon>Bacteria</taxon>
        <taxon>Bacillati</taxon>
        <taxon>Actinomycetota</taxon>
        <taxon>Actinomycetes</taxon>
        <taxon>Pseudonocardiales</taxon>
        <taxon>Pseudonocardiaceae</taxon>
        <taxon>Saccharothrix</taxon>
    </lineage>
</organism>
<protein>
    <submittedName>
        <fullName evidence="2">Uncharacterized protein</fullName>
    </submittedName>
</protein>
<reference evidence="2" key="1">
    <citation type="submission" date="2021-04" db="EMBL/GenBank/DDBJ databases">
        <title>Saccharothrix algeriensis WGS.</title>
        <authorList>
            <person name="Stuskova K."/>
            <person name="Hakalova E."/>
            <person name="Tebbal A.B."/>
            <person name="Eichmeier A."/>
        </authorList>
    </citation>
    <scope>NUCLEOTIDE SEQUENCE</scope>
    <source>
        <strain evidence="2">NRRL B-24137</strain>
    </source>
</reference>
<accession>A0A8T8HT30</accession>
<proteinExistence type="predicted"/>
<evidence type="ECO:0000313" key="3">
    <source>
        <dbReference type="Proteomes" id="UP000671828"/>
    </source>
</evidence>
<evidence type="ECO:0000313" key="2">
    <source>
        <dbReference type="EMBL" id="QTR01511.1"/>
    </source>
</evidence>
<dbReference type="Proteomes" id="UP000671828">
    <property type="component" value="Chromosome"/>
</dbReference>
<feature type="compositionally biased region" description="Gly residues" evidence="1">
    <location>
        <begin position="48"/>
        <end position="68"/>
    </location>
</feature>